<keyword evidence="1" id="KW-0732">Signal</keyword>
<gene>
    <name evidence="3" type="ORF">Trichorick_01075</name>
</gene>
<reference evidence="3 4" key="1">
    <citation type="submission" date="2022-10" db="EMBL/GenBank/DDBJ databases">
        <title>Host association and intracellularity evolved multiple times independently in the Rickettsiales.</title>
        <authorList>
            <person name="Castelli M."/>
            <person name="Nardi T."/>
            <person name="Gammuto L."/>
            <person name="Bellinzona G."/>
            <person name="Sabaneyeva E."/>
            <person name="Potekhin A."/>
            <person name="Serra V."/>
            <person name="Petroni G."/>
            <person name="Sassera D."/>
        </authorList>
    </citation>
    <scope>NUCLEOTIDE SEQUENCE [LARGE SCALE GENOMIC DNA]</scope>
    <source>
        <strain evidence="3 4">Kr 154-4</strain>
    </source>
</reference>
<protein>
    <submittedName>
        <fullName evidence="3">Porin family protein</fullName>
    </submittedName>
</protein>
<evidence type="ECO:0000259" key="2">
    <source>
        <dbReference type="Pfam" id="PF13609"/>
    </source>
</evidence>
<dbReference type="EMBL" id="CP112932">
    <property type="protein sequence ID" value="WPY01171.1"/>
    <property type="molecule type" value="Genomic_DNA"/>
</dbReference>
<organism evidence="3 4">
    <name type="scientific">Candidatus Trichorickettsia mobilis</name>
    <dbReference type="NCBI Taxonomy" id="1346319"/>
    <lineage>
        <taxon>Bacteria</taxon>
        <taxon>Pseudomonadati</taxon>
        <taxon>Pseudomonadota</taxon>
        <taxon>Alphaproteobacteria</taxon>
        <taxon>Rickettsiales</taxon>
        <taxon>Rickettsiaceae</taxon>
        <taxon>Rickettsieae</taxon>
        <taxon>Candidatus Trichorickettsia</taxon>
    </lineage>
</organism>
<feature type="domain" description="Porin" evidence="2">
    <location>
        <begin position="13"/>
        <end position="400"/>
    </location>
</feature>
<feature type="signal peptide" evidence="1">
    <location>
        <begin position="1"/>
        <end position="18"/>
    </location>
</feature>
<accession>A0ABZ0UU98</accession>
<dbReference type="Gene3D" id="2.40.160.10">
    <property type="entry name" value="Porin"/>
    <property type="match status" value="1"/>
</dbReference>
<keyword evidence="4" id="KW-1185">Reference proteome</keyword>
<feature type="chain" id="PRO_5047117221" evidence="1">
    <location>
        <begin position="19"/>
        <end position="427"/>
    </location>
</feature>
<dbReference type="Pfam" id="PF13609">
    <property type="entry name" value="Porin_4"/>
    <property type="match status" value="1"/>
</dbReference>
<dbReference type="RefSeq" id="WP_323737966.1">
    <property type="nucleotide sequence ID" value="NZ_CP112932.1"/>
</dbReference>
<sequence>MKKILFLSIFCIASSALATTVSSDTTVKLEGLFHFQSGFKSQNKLQSTEKNISKHNKAVAFYTEAALAATVSQTFKDITYGGKVVLMPTTLAKRSPSYNGSHLFVESEYGKVEAGSPYDAGSKMRITAYDIAAATGDDFGRYANLAGANVTYKGLAPEFAFYDFFFDSTHKIELNQLNDKTEPSRKISYFSPNMQGFRVGISYIPDSSNSAVTGHDRLGGGRAVIKLPGEGEAKKMAASLDRNVRNAFSGGISYEHHIADGVDLKLAATGEYGNSAGKSAIYTDYSDKTKDGTLYKSCKLSDLRTYNFGAILTHGNFSYAVSYGSLGKSLTSKEYHKGGRSTNYYNGAIAYGQGAIKTSLSYFKSQQFKNTLDAVTLGTEYKLGAGLLPYAEIAYFQAKGKPTYYSSEAPNKKTKGTVAIIGAKLKL</sequence>
<proteinExistence type="predicted"/>
<evidence type="ECO:0000313" key="3">
    <source>
        <dbReference type="EMBL" id="WPY01171.1"/>
    </source>
</evidence>
<dbReference type="InterPro" id="IPR033900">
    <property type="entry name" value="Gram_neg_porin_domain"/>
</dbReference>
<evidence type="ECO:0000256" key="1">
    <source>
        <dbReference type="SAM" id="SignalP"/>
    </source>
</evidence>
<dbReference type="InterPro" id="IPR023614">
    <property type="entry name" value="Porin_dom_sf"/>
</dbReference>
<dbReference type="Proteomes" id="UP001326613">
    <property type="component" value="Chromosome"/>
</dbReference>
<name>A0ABZ0UU98_9RICK</name>
<evidence type="ECO:0000313" key="4">
    <source>
        <dbReference type="Proteomes" id="UP001326613"/>
    </source>
</evidence>
<dbReference type="SUPFAM" id="SSF56935">
    <property type="entry name" value="Porins"/>
    <property type="match status" value="1"/>
</dbReference>